<feature type="domain" description="Sigma-54 factor interaction" evidence="8">
    <location>
        <begin position="142"/>
        <end position="371"/>
    </location>
</feature>
<dbReference type="SMART" id="SM00382">
    <property type="entry name" value="AAA"/>
    <property type="match status" value="1"/>
</dbReference>
<dbReference type="PANTHER" id="PTHR32071:SF57">
    <property type="entry name" value="C4-DICARBOXYLATE TRANSPORT TRANSCRIPTIONAL REGULATORY PROTEIN DCTD"/>
    <property type="match status" value="1"/>
</dbReference>
<evidence type="ECO:0000256" key="2">
    <source>
        <dbReference type="ARBA" id="ARBA00022840"/>
    </source>
</evidence>
<dbReference type="PROSITE" id="PS00676">
    <property type="entry name" value="SIGMA54_INTERACT_2"/>
    <property type="match status" value="1"/>
</dbReference>
<dbReference type="InterPro" id="IPR058031">
    <property type="entry name" value="AAA_lid_NorR"/>
</dbReference>
<evidence type="ECO:0000313" key="11">
    <source>
        <dbReference type="Proteomes" id="UP000191153"/>
    </source>
</evidence>
<dbReference type="InterPro" id="IPR009057">
    <property type="entry name" value="Homeodomain-like_sf"/>
</dbReference>
<dbReference type="PROSITE" id="PS50045">
    <property type="entry name" value="SIGMA54_INTERACT_4"/>
    <property type="match status" value="1"/>
</dbReference>
<evidence type="ECO:0000256" key="1">
    <source>
        <dbReference type="ARBA" id="ARBA00022741"/>
    </source>
</evidence>
<dbReference type="InterPro" id="IPR002197">
    <property type="entry name" value="HTH_Fis"/>
</dbReference>
<dbReference type="EMBL" id="FUWX01000018">
    <property type="protein sequence ID" value="SJZ98913.1"/>
    <property type="molecule type" value="Genomic_DNA"/>
</dbReference>
<dbReference type="InterPro" id="IPR003593">
    <property type="entry name" value="AAA+_ATPase"/>
</dbReference>
<dbReference type="Proteomes" id="UP000191153">
    <property type="component" value="Unassembled WGS sequence"/>
</dbReference>
<dbReference type="SUPFAM" id="SSF52172">
    <property type="entry name" value="CheY-like"/>
    <property type="match status" value="1"/>
</dbReference>
<dbReference type="FunFam" id="3.40.50.300:FF:000006">
    <property type="entry name" value="DNA-binding transcriptional regulator NtrC"/>
    <property type="match status" value="1"/>
</dbReference>
<dbReference type="InterPro" id="IPR027417">
    <property type="entry name" value="P-loop_NTPase"/>
</dbReference>
<dbReference type="Pfam" id="PF00072">
    <property type="entry name" value="Response_reg"/>
    <property type="match status" value="1"/>
</dbReference>
<dbReference type="PRINTS" id="PR01590">
    <property type="entry name" value="HTHFIS"/>
</dbReference>
<dbReference type="PROSITE" id="PS00688">
    <property type="entry name" value="SIGMA54_INTERACT_3"/>
    <property type="match status" value="1"/>
</dbReference>
<feature type="domain" description="Response regulatory" evidence="9">
    <location>
        <begin position="4"/>
        <end position="117"/>
    </location>
</feature>
<gene>
    <name evidence="10" type="ORF">SAMN02745174_02186</name>
</gene>
<dbReference type="CDD" id="cd00009">
    <property type="entry name" value="AAA"/>
    <property type="match status" value="1"/>
</dbReference>
<dbReference type="InterPro" id="IPR002078">
    <property type="entry name" value="Sigma_54_int"/>
</dbReference>
<keyword evidence="5" id="KW-0804">Transcription</keyword>
<dbReference type="InterPro" id="IPR001789">
    <property type="entry name" value="Sig_transdc_resp-reg_receiver"/>
</dbReference>
<feature type="coiled-coil region" evidence="7">
    <location>
        <begin position="119"/>
        <end position="146"/>
    </location>
</feature>
<dbReference type="Gene3D" id="3.40.50.2300">
    <property type="match status" value="1"/>
</dbReference>
<dbReference type="RefSeq" id="WP_078694634.1">
    <property type="nucleotide sequence ID" value="NZ_FUWX01000018.1"/>
</dbReference>
<feature type="modified residue" description="4-aspartylphosphate" evidence="6">
    <location>
        <position position="52"/>
    </location>
</feature>
<dbReference type="PANTHER" id="PTHR32071">
    <property type="entry name" value="TRANSCRIPTIONAL REGULATORY PROTEIN"/>
    <property type="match status" value="1"/>
</dbReference>
<evidence type="ECO:0000256" key="3">
    <source>
        <dbReference type="ARBA" id="ARBA00023015"/>
    </source>
</evidence>
<keyword evidence="1" id="KW-0547">Nucleotide-binding</keyword>
<dbReference type="Pfam" id="PF25601">
    <property type="entry name" value="AAA_lid_14"/>
    <property type="match status" value="1"/>
</dbReference>
<keyword evidence="6" id="KW-0597">Phosphoprotein</keyword>
<dbReference type="AlphaFoldDB" id="A0A1T4Q564"/>
<evidence type="ECO:0000256" key="7">
    <source>
        <dbReference type="SAM" id="Coils"/>
    </source>
</evidence>
<dbReference type="SUPFAM" id="SSF46689">
    <property type="entry name" value="Homeodomain-like"/>
    <property type="match status" value="1"/>
</dbReference>
<protein>
    <submittedName>
        <fullName evidence="10">DNA-binding transcriptional response regulator, NtrC family, contains REC, AAA-type ATPase, and a Fis-type DNA-binding domains</fullName>
    </submittedName>
</protein>
<keyword evidence="4 10" id="KW-0238">DNA-binding</keyword>
<keyword evidence="11" id="KW-1185">Reference proteome</keyword>
<dbReference type="PROSITE" id="PS50110">
    <property type="entry name" value="RESPONSE_REGULATORY"/>
    <property type="match status" value="1"/>
</dbReference>
<dbReference type="STRING" id="180163.SAMN02745174_02186"/>
<dbReference type="InterPro" id="IPR011006">
    <property type="entry name" value="CheY-like_superfamily"/>
</dbReference>
<dbReference type="InterPro" id="IPR025943">
    <property type="entry name" value="Sigma_54_int_dom_ATP-bd_2"/>
</dbReference>
<organism evidence="10 11">
    <name type="scientific">Cetobacterium ceti</name>
    <dbReference type="NCBI Taxonomy" id="180163"/>
    <lineage>
        <taxon>Bacteria</taxon>
        <taxon>Fusobacteriati</taxon>
        <taxon>Fusobacteriota</taxon>
        <taxon>Fusobacteriia</taxon>
        <taxon>Fusobacteriales</taxon>
        <taxon>Fusobacteriaceae</taxon>
        <taxon>Cetobacterium</taxon>
    </lineage>
</organism>
<dbReference type="InterPro" id="IPR025944">
    <property type="entry name" value="Sigma_54_int_dom_CS"/>
</dbReference>
<dbReference type="OrthoDB" id="9803970at2"/>
<reference evidence="10 11" key="1">
    <citation type="submission" date="2017-02" db="EMBL/GenBank/DDBJ databases">
        <authorList>
            <person name="Peterson S.W."/>
        </authorList>
    </citation>
    <scope>NUCLEOTIDE SEQUENCE [LARGE SCALE GENOMIC DNA]</scope>
    <source>
        <strain evidence="10 11">ATCC 700028</strain>
    </source>
</reference>
<name>A0A1T4Q564_9FUSO</name>
<dbReference type="Gene3D" id="1.10.8.60">
    <property type="match status" value="1"/>
</dbReference>
<accession>A0A1T4Q564</accession>
<dbReference type="GO" id="GO:0006355">
    <property type="term" value="P:regulation of DNA-templated transcription"/>
    <property type="evidence" value="ECO:0007669"/>
    <property type="project" value="InterPro"/>
</dbReference>
<dbReference type="Pfam" id="PF00158">
    <property type="entry name" value="Sigma54_activat"/>
    <property type="match status" value="1"/>
</dbReference>
<evidence type="ECO:0000259" key="8">
    <source>
        <dbReference type="PROSITE" id="PS50045"/>
    </source>
</evidence>
<dbReference type="SUPFAM" id="SSF52540">
    <property type="entry name" value="P-loop containing nucleoside triphosphate hydrolases"/>
    <property type="match status" value="1"/>
</dbReference>
<evidence type="ECO:0000256" key="6">
    <source>
        <dbReference type="PROSITE-ProRule" id="PRU00169"/>
    </source>
</evidence>
<evidence type="ECO:0000256" key="5">
    <source>
        <dbReference type="ARBA" id="ARBA00023163"/>
    </source>
</evidence>
<evidence type="ECO:0000259" key="9">
    <source>
        <dbReference type="PROSITE" id="PS50110"/>
    </source>
</evidence>
<evidence type="ECO:0000313" key="10">
    <source>
        <dbReference type="EMBL" id="SJZ98913.1"/>
    </source>
</evidence>
<evidence type="ECO:0000256" key="4">
    <source>
        <dbReference type="ARBA" id="ARBA00023125"/>
    </source>
</evidence>
<keyword evidence="7" id="KW-0175">Coiled coil</keyword>
<dbReference type="GO" id="GO:0000160">
    <property type="term" value="P:phosphorelay signal transduction system"/>
    <property type="evidence" value="ECO:0007669"/>
    <property type="project" value="InterPro"/>
</dbReference>
<dbReference type="Pfam" id="PF02954">
    <property type="entry name" value="HTH_8"/>
    <property type="match status" value="1"/>
</dbReference>
<sequence length="461" mass="53125">MKHSILAISERKETLKQIRKELSEQYEIITFNNLLDALDMLRESDFDIVLLDEYLTWFNFSEAKRKLTGIGKDFVIVGLLDEEKEDVIQEMKDADIYNYLLKPVDMKEMNRIILPALRNLDIIKEKRKLEEKLSDTEEENEIVGQSSRVKEVKNLIDKVAESDLTVLVTGENGVGKELIAKEIYKKSDRRKNSYITISCASLPEDLVERELFGYERGAFPGASASKKGILEEADGGTVFLDEISAMDLKAQAKLLRVIEYGEFRRVGGNKTRKVDVRFIVSTNKDLKDETEKGKFRKDLYHRLTVFPIEVPPLRDRKDDVPILANYFLNKIVKDLHRDIPVISGEAMKYLMEYSYPGNIRELKNMIERMVILSNDRTIGVEDLPLEIKMKSDTVENKTVIGVGPLKDILEQEIYSLDEVEKVVIAMALQKTRWNKQETSKLLGIGRTTLYEKIRKYGLDIK</sequence>
<dbReference type="GO" id="GO:0005524">
    <property type="term" value="F:ATP binding"/>
    <property type="evidence" value="ECO:0007669"/>
    <property type="project" value="UniProtKB-KW"/>
</dbReference>
<dbReference type="GO" id="GO:0043565">
    <property type="term" value="F:sequence-specific DNA binding"/>
    <property type="evidence" value="ECO:0007669"/>
    <property type="project" value="InterPro"/>
</dbReference>
<proteinExistence type="predicted"/>
<dbReference type="Gene3D" id="3.40.50.300">
    <property type="entry name" value="P-loop containing nucleotide triphosphate hydrolases"/>
    <property type="match status" value="1"/>
</dbReference>
<keyword evidence="3" id="KW-0805">Transcription regulation</keyword>
<keyword evidence="2" id="KW-0067">ATP-binding</keyword>
<dbReference type="Gene3D" id="1.10.10.60">
    <property type="entry name" value="Homeodomain-like"/>
    <property type="match status" value="1"/>
</dbReference>